<name>Q4S2M2_TETNG</name>
<evidence type="ECO:0000313" key="2">
    <source>
        <dbReference type="EMBL" id="CAG05110.1"/>
    </source>
</evidence>
<comment type="caution">
    <text evidence="2">The sequence shown here is derived from an EMBL/GenBank/DDBJ whole genome shotgun (WGS) entry which is preliminary data.</text>
</comment>
<organism evidence="2">
    <name type="scientific">Tetraodon nigroviridis</name>
    <name type="common">Spotted green pufferfish</name>
    <name type="synonym">Chelonodon nigroviridis</name>
    <dbReference type="NCBI Taxonomy" id="99883"/>
    <lineage>
        <taxon>Eukaryota</taxon>
        <taxon>Metazoa</taxon>
        <taxon>Chordata</taxon>
        <taxon>Craniata</taxon>
        <taxon>Vertebrata</taxon>
        <taxon>Euteleostomi</taxon>
        <taxon>Actinopterygii</taxon>
        <taxon>Neopterygii</taxon>
        <taxon>Teleostei</taxon>
        <taxon>Neoteleostei</taxon>
        <taxon>Acanthomorphata</taxon>
        <taxon>Eupercaria</taxon>
        <taxon>Tetraodontiformes</taxon>
        <taxon>Tetradontoidea</taxon>
        <taxon>Tetraodontidae</taxon>
        <taxon>Tetraodon</taxon>
    </lineage>
</organism>
<evidence type="ECO:0000256" key="1">
    <source>
        <dbReference type="SAM" id="MobiDB-lite"/>
    </source>
</evidence>
<feature type="region of interest" description="Disordered" evidence="1">
    <location>
        <begin position="1"/>
        <end position="69"/>
    </location>
</feature>
<protein>
    <submittedName>
        <fullName evidence="2">(spotted green pufferfish) hypothetical protein</fullName>
    </submittedName>
</protein>
<gene>
    <name evidence="2" type="ORF">GSTENG00025021001</name>
</gene>
<dbReference type="KEGG" id="tng:GSTEN00025021G001"/>
<sequence>MAPEDLQGASQAGGSSSWGTSSSPQGGGASIRRGRPVASHRGDGVSSRLGGRVPNHLGDATSHRGDHPSLVVGVLSLPSRVVQALFPIHEEAVGPILQVEADPTLLAEGHLLGPIRQVVVGAIPLGAPNHQAEEAPSRGAADVLQGAGGPIHPEGPC</sequence>
<accession>Q4S2M2</accession>
<dbReference type="EMBL" id="CAAE01014760">
    <property type="protein sequence ID" value="CAG05110.1"/>
    <property type="molecule type" value="Genomic_DNA"/>
</dbReference>
<proteinExistence type="predicted"/>
<feature type="compositionally biased region" description="Low complexity" evidence="1">
    <location>
        <begin position="7"/>
        <end position="24"/>
    </location>
</feature>
<dbReference type="AlphaFoldDB" id="Q4S2M2"/>
<reference evidence="2" key="1">
    <citation type="journal article" date="2004" name="Nature">
        <title>Genome duplication in the teleost fish Tetraodon nigroviridis reveals the early vertebrate proto-karyotype.</title>
        <authorList>
            <person name="Jaillon O."/>
            <person name="Aury J.-M."/>
            <person name="Brunet F."/>
            <person name="Petit J.-L."/>
            <person name="Stange-Thomann N."/>
            <person name="Mauceli E."/>
            <person name="Bouneau L."/>
            <person name="Fischer C."/>
            <person name="Ozouf-Costaz C."/>
            <person name="Bernot A."/>
            <person name="Nicaud S."/>
            <person name="Jaffe D."/>
            <person name="Fisher S."/>
            <person name="Lutfalla G."/>
            <person name="Dossat C."/>
            <person name="Segurens B."/>
            <person name="Dasilva C."/>
            <person name="Salanoubat M."/>
            <person name="Levy M."/>
            <person name="Boudet N."/>
            <person name="Castellano S."/>
            <person name="Anthouard V."/>
            <person name="Jubin C."/>
            <person name="Castelli V."/>
            <person name="Katinka M."/>
            <person name="Vacherie B."/>
            <person name="Biemont C."/>
            <person name="Skalli Z."/>
            <person name="Cattolico L."/>
            <person name="Poulain J."/>
            <person name="De Berardinis V."/>
            <person name="Cruaud C."/>
            <person name="Duprat S."/>
            <person name="Brottier P."/>
            <person name="Coutanceau J.-P."/>
            <person name="Gouzy J."/>
            <person name="Parra G."/>
            <person name="Lardier G."/>
            <person name="Chapple C."/>
            <person name="McKernan K.J."/>
            <person name="McEwan P."/>
            <person name="Bosak S."/>
            <person name="Kellis M."/>
            <person name="Volff J.-N."/>
            <person name="Guigo R."/>
            <person name="Zody M.C."/>
            <person name="Mesirov J."/>
            <person name="Lindblad-Toh K."/>
            <person name="Birren B."/>
            <person name="Nusbaum C."/>
            <person name="Kahn D."/>
            <person name="Robinson-Rechavi M."/>
            <person name="Laudet V."/>
            <person name="Schachter V."/>
            <person name="Quetier F."/>
            <person name="Saurin W."/>
            <person name="Scarpelli C."/>
            <person name="Wincker P."/>
            <person name="Lander E.S."/>
            <person name="Weissenbach J."/>
            <person name="Roest Crollius H."/>
        </authorList>
    </citation>
    <scope>NUCLEOTIDE SEQUENCE [LARGE SCALE GENOMIC DNA]</scope>
</reference>
<reference evidence="2" key="2">
    <citation type="submission" date="2004-02" db="EMBL/GenBank/DDBJ databases">
        <authorList>
            <consortium name="Genoscope"/>
            <consortium name="Whitehead Institute Centre for Genome Research"/>
        </authorList>
    </citation>
    <scope>NUCLEOTIDE SEQUENCE</scope>
</reference>